<proteinExistence type="predicted"/>
<protein>
    <submittedName>
        <fullName evidence="2">Uncharacterized protein</fullName>
    </submittedName>
</protein>
<reference evidence="2" key="1">
    <citation type="journal article" date="2019" name="Sci. Rep.">
        <title>Draft genome of Tanacetum cinerariifolium, the natural source of mosquito coil.</title>
        <authorList>
            <person name="Yamashiro T."/>
            <person name="Shiraishi A."/>
            <person name="Satake H."/>
            <person name="Nakayama K."/>
        </authorList>
    </citation>
    <scope>NUCLEOTIDE SEQUENCE</scope>
</reference>
<accession>A0A699X5X9</accession>
<name>A0A699X5X9_TANCI</name>
<feature type="region of interest" description="Disordered" evidence="1">
    <location>
        <begin position="20"/>
        <end position="59"/>
    </location>
</feature>
<dbReference type="AlphaFoldDB" id="A0A699X5X9"/>
<feature type="compositionally biased region" description="Low complexity" evidence="1">
    <location>
        <begin position="43"/>
        <end position="53"/>
    </location>
</feature>
<organism evidence="2">
    <name type="scientific">Tanacetum cinerariifolium</name>
    <name type="common">Dalmatian daisy</name>
    <name type="synonym">Chrysanthemum cinerariifolium</name>
    <dbReference type="NCBI Taxonomy" id="118510"/>
    <lineage>
        <taxon>Eukaryota</taxon>
        <taxon>Viridiplantae</taxon>
        <taxon>Streptophyta</taxon>
        <taxon>Embryophyta</taxon>
        <taxon>Tracheophyta</taxon>
        <taxon>Spermatophyta</taxon>
        <taxon>Magnoliopsida</taxon>
        <taxon>eudicotyledons</taxon>
        <taxon>Gunneridae</taxon>
        <taxon>Pentapetalae</taxon>
        <taxon>asterids</taxon>
        <taxon>campanulids</taxon>
        <taxon>Asterales</taxon>
        <taxon>Asteraceae</taxon>
        <taxon>Asteroideae</taxon>
        <taxon>Anthemideae</taxon>
        <taxon>Anthemidinae</taxon>
        <taxon>Tanacetum</taxon>
    </lineage>
</organism>
<comment type="caution">
    <text evidence="2">The sequence shown here is derived from an EMBL/GenBank/DDBJ whole genome shotgun (WGS) entry which is preliminary data.</text>
</comment>
<gene>
    <name evidence="2" type="ORF">Tci_926878</name>
</gene>
<feature type="compositionally biased region" description="Basic and acidic residues" evidence="1">
    <location>
        <begin position="29"/>
        <end position="40"/>
    </location>
</feature>
<sequence length="59" mass="6419">AGEEGTHIYVLFLELSDGFTNSQNNNKDALIDGNEHDDNIQKSVSSDIYSSSSGAQTRK</sequence>
<evidence type="ECO:0000256" key="1">
    <source>
        <dbReference type="SAM" id="MobiDB-lite"/>
    </source>
</evidence>
<feature type="non-terminal residue" evidence="2">
    <location>
        <position position="1"/>
    </location>
</feature>
<evidence type="ECO:0000313" key="2">
    <source>
        <dbReference type="EMBL" id="GFD54909.1"/>
    </source>
</evidence>
<dbReference type="EMBL" id="BKCJ011811608">
    <property type="protein sequence ID" value="GFD54909.1"/>
    <property type="molecule type" value="Genomic_DNA"/>
</dbReference>